<dbReference type="GO" id="GO:0061630">
    <property type="term" value="F:ubiquitin protein ligase activity"/>
    <property type="evidence" value="ECO:0007669"/>
    <property type="project" value="TreeGrafter"/>
</dbReference>
<feature type="domain" description="RING-type" evidence="6">
    <location>
        <begin position="53"/>
        <end position="93"/>
    </location>
</feature>
<dbReference type="Proteomes" id="UP000886885">
    <property type="component" value="Chromosome 3D"/>
</dbReference>
<dbReference type="GO" id="GO:0008270">
    <property type="term" value="F:zinc ion binding"/>
    <property type="evidence" value="ECO:0007669"/>
    <property type="project" value="UniProtKB-KW"/>
</dbReference>
<dbReference type="AlphaFoldDB" id="A0A8X8AI21"/>
<evidence type="ECO:0000256" key="3">
    <source>
        <dbReference type="ARBA" id="ARBA00022833"/>
    </source>
</evidence>
<keyword evidence="2 4" id="KW-0863">Zinc-finger</keyword>
<dbReference type="InterPro" id="IPR001841">
    <property type="entry name" value="Znf_RING"/>
</dbReference>
<accession>A0A8X8AI21</accession>
<name>A0A8X8AI21_POPTO</name>
<dbReference type="GO" id="GO:0043161">
    <property type="term" value="P:proteasome-mediated ubiquitin-dependent protein catabolic process"/>
    <property type="evidence" value="ECO:0007669"/>
    <property type="project" value="TreeGrafter"/>
</dbReference>
<dbReference type="FunFam" id="3.30.40.10:FF:000605">
    <property type="entry name" value="E3 ubiquitin-protein ligase PRT1"/>
    <property type="match status" value="1"/>
</dbReference>
<evidence type="ECO:0000256" key="1">
    <source>
        <dbReference type="ARBA" id="ARBA00022723"/>
    </source>
</evidence>
<keyword evidence="1" id="KW-0479">Metal-binding</keyword>
<evidence type="ECO:0000313" key="8">
    <source>
        <dbReference type="Proteomes" id="UP000886885"/>
    </source>
</evidence>
<sequence length="538" mass="60684">MENKDNNKIPSTEESKMQCQCDDNKKTPSPKHLQQIEEDNVREEEDFLDEFQCSVCLDLLYKPVLLACGHLSCFWCVFYSMNGLRESHCPICRHPFNHFPSVCQLLHFLLMKMHPIAYKRREREVGVLKWPVNLVIIILYLQSGVANEQLHMFLLLCGLKELKQNLWDVKEEKKVGRFSPQFVHHPFGSHSGEELDFPSYSLHFPIHPQNKLCYFPKAIAHREEDMKIVPSTLSSRSDGTTNAAIENCNLIRTEFGHGIKTQASVADLLCAECKKLLFQPVVLNCGHVYCESCITSPMQGIPRCQICQSLHPNGIPSVCLVLEHFLEEQFSEIYAERREAFAKQTDCHECTLTSGSSSAQTQQLATQSSSVPAKVYSSWIFGNGPKVHLGVGCDSCGVMLFIFSSLCLSCLIIEKMIPIIGERYKCKDCSEKIGFDMCESCYNNPSEVSGRFNQQHKPDHNFEIVQPRGIGEFIYMLNLDQSDDTDGSDDDGHDFLAQVLSDDALQDVEDGSNDLLEVSALVLSVDAAPDQEDYPSVS</sequence>
<dbReference type="PROSITE" id="PS00518">
    <property type="entry name" value="ZF_RING_1"/>
    <property type="match status" value="1"/>
</dbReference>
<feature type="compositionally biased region" description="Basic and acidic residues" evidence="5">
    <location>
        <begin position="1"/>
        <end position="26"/>
    </location>
</feature>
<keyword evidence="8" id="KW-1185">Reference proteome</keyword>
<evidence type="ECO:0000256" key="5">
    <source>
        <dbReference type="SAM" id="MobiDB-lite"/>
    </source>
</evidence>
<dbReference type="InterPro" id="IPR027370">
    <property type="entry name" value="Znf-RING_euk"/>
</dbReference>
<organism evidence="7 8">
    <name type="scientific">Populus tomentosa</name>
    <name type="common">Chinese white poplar</name>
    <dbReference type="NCBI Taxonomy" id="118781"/>
    <lineage>
        <taxon>Eukaryota</taxon>
        <taxon>Viridiplantae</taxon>
        <taxon>Streptophyta</taxon>
        <taxon>Embryophyta</taxon>
        <taxon>Tracheophyta</taxon>
        <taxon>Spermatophyta</taxon>
        <taxon>Magnoliopsida</taxon>
        <taxon>eudicotyledons</taxon>
        <taxon>Gunneridae</taxon>
        <taxon>Pentapetalae</taxon>
        <taxon>rosids</taxon>
        <taxon>fabids</taxon>
        <taxon>Malpighiales</taxon>
        <taxon>Salicaceae</taxon>
        <taxon>Saliceae</taxon>
        <taxon>Populus</taxon>
    </lineage>
</organism>
<dbReference type="OrthoDB" id="6270329at2759"/>
<dbReference type="PANTHER" id="PTHR15898">
    <property type="entry name" value="BIFUNCTIONAL APOPTOSIS REGULATOR"/>
    <property type="match status" value="1"/>
</dbReference>
<reference evidence="7" key="1">
    <citation type="journal article" date="2020" name="bioRxiv">
        <title>Hybrid origin of Populus tomentosa Carr. identified through genome sequencing and phylogenomic analysis.</title>
        <authorList>
            <person name="An X."/>
            <person name="Gao K."/>
            <person name="Chen Z."/>
            <person name="Li J."/>
            <person name="Yang X."/>
            <person name="Yang X."/>
            <person name="Zhou J."/>
            <person name="Guo T."/>
            <person name="Zhao T."/>
            <person name="Huang S."/>
            <person name="Miao D."/>
            <person name="Khan W.U."/>
            <person name="Rao P."/>
            <person name="Ye M."/>
            <person name="Lei B."/>
            <person name="Liao W."/>
            <person name="Wang J."/>
            <person name="Ji L."/>
            <person name="Li Y."/>
            <person name="Guo B."/>
            <person name="Mustafa N.S."/>
            <person name="Li S."/>
            <person name="Yun Q."/>
            <person name="Keller S.R."/>
            <person name="Mao J."/>
            <person name="Zhang R."/>
            <person name="Strauss S.H."/>
        </authorList>
    </citation>
    <scope>NUCLEOTIDE SEQUENCE</scope>
    <source>
        <strain evidence="7">GM15</strain>
        <tissue evidence="7">Leaf</tissue>
    </source>
</reference>
<proteinExistence type="predicted"/>
<gene>
    <name evidence="7" type="ORF">POTOM_014389</name>
</gene>
<dbReference type="InterPro" id="IPR017907">
    <property type="entry name" value="Znf_RING_CS"/>
</dbReference>
<protein>
    <recommendedName>
        <fullName evidence="6">RING-type domain-containing protein</fullName>
    </recommendedName>
</protein>
<feature type="domain" description="RING-type" evidence="6">
    <location>
        <begin position="270"/>
        <end position="308"/>
    </location>
</feature>
<evidence type="ECO:0000259" key="6">
    <source>
        <dbReference type="PROSITE" id="PS50089"/>
    </source>
</evidence>
<dbReference type="Pfam" id="PF13920">
    <property type="entry name" value="zf-C3HC4_3"/>
    <property type="match status" value="1"/>
</dbReference>
<dbReference type="SMART" id="SM00184">
    <property type="entry name" value="RING"/>
    <property type="match status" value="2"/>
</dbReference>
<keyword evidence="3" id="KW-0862">Zinc</keyword>
<dbReference type="EMBL" id="JAAWWB010000006">
    <property type="protein sequence ID" value="KAG6781480.1"/>
    <property type="molecule type" value="Genomic_DNA"/>
</dbReference>
<comment type="caution">
    <text evidence="7">The sequence shown here is derived from an EMBL/GenBank/DDBJ whole genome shotgun (WGS) entry which is preliminary data.</text>
</comment>
<dbReference type="FunFam" id="3.30.40.10:FF:000489">
    <property type="entry name" value="E3 ubiquitin-protein ligase PRT1"/>
    <property type="match status" value="1"/>
</dbReference>
<dbReference type="PANTHER" id="PTHR15898:SF15">
    <property type="entry name" value="E3 UBIQUITIN-PROTEIN LIGASE PRT1-LIKE"/>
    <property type="match status" value="1"/>
</dbReference>
<dbReference type="Pfam" id="PF13445">
    <property type="entry name" value="zf-RING_UBOX"/>
    <property type="match status" value="1"/>
</dbReference>
<feature type="region of interest" description="Disordered" evidence="5">
    <location>
        <begin position="1"/>
        <end position="34"/>
    </location>
</feature>
<evidence type="ECO:0000256" key="4">
    <source>
        <dbReference type="PROSITE-ProRule" id="PRU00175"/>
    </source>
</evidence>
<evidence type="ECO:0000256" key="2">
    <source>
        <dbReference type="ARBA" id="ARBA00022771"/>
    </source>
</evidence>
<dbReference type="PROSITE" id="PS50089">
    <property type="entry name" value="ZF_RING_2"/>
    <property type="match status" value="2"/>
</dbReference>
<evidence type="ECO:0000313" key="7">
    <source>
        <dbReference type="EMBL" id="KAG6781480.1"/>
    </source>
</evidence>